<dbReference type="OrthoDB" id="2423195at2759"/>
<gene>
    <name evidence="1" type="ORF">JG687_00019393</name>
</gene>
<comment type="caution">
    <text evidence="1">The sequence shown here is derived from an EMBL/GenBank/DDBJ whole genome shotgun (WGS) entry which is preliminary data.</text>
</comment>
<dbReference type="VEuPathDB" id="FungiDB:PC110_g11437"/>
<protein>
    <submittedName>
        <fullName evidence="1">Uncharacterized protein</fullName>
    </submittedName>
</protein>
<reference evidence="1" key="1">
    <citation type="submission" date="2021-01" db="EMBL/GenBank/DDBJ databases">
        <title>Phytophthora aleatoria, a newly-described species from Pinus radiata is distinct from Phytophthora cactorum isolates based on comparative genomics.</title>
        <authorList>
            <person name="Mcdougal R."/>
            <person name="Panda P."/>
            <person name="Williams N."/>
            <person name="Studholme D.J."/>
        </authorList>
    </citation>
    <scope>NUCLEOTIDE SEQUENCE</scope>
    <source>
        <strain evidence="1">NZFS 3830</strain>
    </source>
</reference>
<organism evidence="1 2">
    <name type="scientific">Phytophthora cactorum</name>
    <dbReference type="NCBI Taxonomy" id="29920"/>
    <lineage>
        <taxon>Eukaryota</taxon>
        <taxon>Sar</taxon>
        <taxon>Stramenopiles</taxon>
        <taxon>Oomycota</taxon>
        <taxon>Peronosporomycetes</taxon>
        <taxon>Peronosporales</taxon>
        <taxon>Peronosporaceae</taxon>
        <taxon>Phytophthora</taxon>
    </lineage>
</organism>
<sequence>MLTMRRMELISLHMDESNYLYLKYLQQIVEQHSIEDRVVPHADFMTTTAGRRFAPLCFTQVCLPFIRLLYLLGNEFKDLIYESTFQESVNRLETLITKWMETPKDHDSTLASALCFRSCKKR</sequence>
<dbReference type="Proteomes" id="UP000688947">
    <property type="component" value="Unassembled WGS sequence"/>
</dbReference>
<evidence type="ECO:0000313" key="2">
    <source>
        <dbReference type="Proteomes" id="UP000688947"/>
    </source>
</evidence>
<name>A0A8T1TM86_9STRA</name>
<dbReference type="AlphaFoldDB" id="A0A8T1TM86"/>
<dbReference type="EMBL" id="JAENGZ010003262">
    <property type="protein sequence ID" value="KAG6941879.1"/>
    <property type="molecule type" value="Genomic_DNA"/>
</dbReference>
<evidence type="ECO:0000313" key="1">
    <source>
        <dbReference type="EMBL" id="KAG6941879.1"/>
    </source>
</evidence>
<accession>A0A8T1TM86</accession>
<proteinExistence type="predicted"/>